<protein>
    <submittedName>
        <fullName evidence="2">Uncharacterized protein</fullName>
    </submittedName>
</protein>
<evidence type="ECO:0000256" key="1">
    <source>
        <dbReference type="SAM" id="MobiDB-lite"/>
    </source>
</evidence>
<proteinExistence type="predicted"/>
<dbReference type="EMBL" id="BMTF01000002">
    <property type="protein sequence ID" value="GGV76307.1"/>
    <property type="molecule type" value="Genomic_DNA"/>
</dbReference>
<evidence type="ECO:0000313" key="3">
    <source>
        <dbReference type="Proteomes" id="UP000660675"/>
    </source>
</evidence>
<dbReference type="Proteomes" id="UP000660675">
    <property type="component" value="Unassembled WGS sequence"/>
</dbReference>
<name>A0ABQ2VTT1_9ACTN</name>
<sequence>MGGERGNVCGLPGELTPRDATRRGPRTHRPCRELGFSARLFTDMNVNARVFGADAGVLVRRTGRPPLSPGPGFPPWYRHEPAGERAQSGNACALPDVLLQEHEEER</sequence>
<organism evidence="2 3">
    <name type="scientific">Streptomyces gelaticus</name>
    <dbReference type="NCBI Taxonomy" id="285446"/>
    <lineage>
        <taxon>Bacteria</taxon>
        <taxon>Bacillati</taxon>
        <taxon>Actinomycetota</taxon>
        <taxon>Actinomycetes</taxon>
        <taxon>Kitasatosporales</taxon>
        <taxon>Streptomycetaceae</taxon>
        <taxon>Streptomyces</taxon>
    </lineage>
</organism>
<comment type="caution">
    <text evidence="2">The sequence shown here is derived from an EMBL/GenBank/DDBJ whole genome shotgun (WGS) entry which is preliminary data.</text>
</comment>
<gene>
    <name evidence="2" type="ORF">GCM10015535_07940</name>
</gene>
<reference evidence="3" key="1">
    <citation type="journal article" date="2019" name="Int. J. Syst. Evol. Microbiol.">
        <title>The Global Catalogue of Microorganisms (GCM) 10K type strain sequencing project: providing services to taxonomists for standard genome sequencing and annotation.</title>
        <authorList>
            <consortium name="The Broad Institute Genomics Platform"/>
            <consortium name="The Broad Institute Genome Sequencing Center for Infectious Disease"/>
            <person name="Wu L."/>
            <person name="Ma J."/>
        </authorList>
    </citation>
    <scope>NUCLEOTIDE SEQUENCE [LARGE SCALE GENOMIC DNA]</scope>
    <source>
        <strain evidence="3">JCM 4376</strain>
    </source>
</reference>
<accession>A0ABQ2VTT1</accession>
<feature type="region of interest" description="Disordered" evidence="1">
    <location>
        <begin position="1"/>
        <end position="28"/>
    </location>
</feature>
<feature type="region of interest" description="Disordered" evidence="1">
    <location>
        <begin position="60"/>
        <end position="90"/>
    </location>
</feature>
<evidence type="ECO:0000313" key="2">
    <source>
        <dbReference type="EMBL" id="GGV76307.1"/>
    </source>
</evidence>
<keyword evidence="3" id="KW-1185">Reference proteome</keyword>